<sequence>MRCAGDYRIYQQVEKLLNCDMLRASEMKKKGGAENVVSNKLAIKRAGPGKSARTRRNGGGKPGIGYTWKFGIWDRGRG</sequence>
<dbReference type="InParanoid" id="A0A067MPI0"/>
<dbReference type="AlphaFoldDB" id="A0A067MPI0"/>
<evidence type="ECO:0000313" key="2">
    <source>
        <dbReference type="Proteomes" id="UP000027195"/>
    </source>
</evidence>
<dbReference type="HOGENOM" id="CLU_2621718_0_0_1"/>
<dbReference type="EMBL" id="KL198023">
    <property type="protein sequence ID" value="KDQ17663.1"/>
    <property type="molecule type" value="Genomic_DNA"/>
</dbReference>
<accession>A0A067MPI0</accession>
<reference evidence="2" key="1">
    <citation type="journal article" date="2014" name="Proc. Natl. Acad. Sci. U.S.A.">
        <title>Extensive sampling of basidiomycete genomes demonstrates inadequacy of the white-rot/brown-rot paradigm for wood decay fungi.</title>
        <authorList>
            <person name="Riley R."/>
            <person name="Salamov A.A."/>
            <person name="Brown D.W."/>
            <person name="Nagy L.G."/>
            <person name="Floudas D."/>
            <person name="Held B.W."/>
            <person name="Levasseur A."/>
            <person name="Lombard V."/>
            <person name="Morin E."/>
            <person name="Otillar R."/>
            <person name="Lindquist E.A."/>
            <person name="Sun H."/>
            <person name="LaButti K.M."/>
            <person name="Schmutz J."/>
            <person name="Jabbour D."/>
            <person name="Luo H."/>
            <person name="Baker S.E."/>
            <person name="Pisabarro A.G."/>
            <person name="Walton J.D."/>
            <person name="Blanchette R.A."/>
            <person name="Henrissat B."/>
            <person name="Martin F."/>
            <person name="Cullen D."/>
            <person name="Hibbett D.S."/>
            <person name="Grigoriev I.V."/>
        </authorList>
    </citation>
    <scope>NUCLEOTIDE SEQUENCE [LARGE SCALE GENOMIC DNA]</scope>
    <source>
        <strain evidence="2">FD-172 SS1</strain>
    </source>
</reference>
<keyword evidence="2" id="KW-1185">Reference proteome</keyword>
<dbReference type="Proteomes" id="UP000027195">
    <property type="component" value="Unassembled WGS sequence"/>
</dbReference>
<name>A0A067MPI0_BOTB1</name>
<gene>
    <name evidence="1" type="ORF">BOTBODRAFT_579821</name>
</gene>
<evidence type="ECO:0000313" key="1">
    <source>
        <dbReference type="EMBL" id="KDQ17663.1"/>
    </source>
</evidence>
<organism evidence="1 2">
    <name type="scientific">Botryobasidium botryosum (strain FD-172 SS1)</name>
    <dbReference type="NCBI Taxonomy" id="930990"/>
    <lineage>
        <taxon>Eukaryota</taxon>
        <taxon>Fungi</taxon>
        <taxon>Dikarya</taxon>
        <taxon>Basidiomycota</taxon>
        <taxon>Agaricomycotina</taxon>
        <taxon>Agaricomycetes</taxon>
        <taxon>Cantharellales</taxon>
        <taxon>Botryobasidiaceae</taxon>
        <taxon>Botryobasidium</taxon>
    </lineage>
</organism>
<protein>
    <submittedName>
        <fullName evidence="1">Uncharacterized protein</fullName>
    </submittedName>
</protein>
<proteinExistence type="predicted"/>